<feature type="domain" description="Immunity MXAN-0049 protein" evidence="1">
    <location>
        <begin position="44"/>
        <end position="184"/>
    </location>
</feature>
<evidence type="ECO:0000259" key="1">
    <source>
        <dbReference type="Pfam" id="PF07791"/>
    </source>
</evidence>
<gene>
    <name evidence="2" type="ORF">CYFUS_003214</name>
</gene>
<protein>
    <recommendedName>
        <fullName evidence="1">Immunity MXAN-0049 protein domain-containing protein</fullName>
    </recommendedName>
</protein>
<dbReference type="RefSeq" id="WP_095986057.1">
    <property type="nucleotide sequence ID" value="NZ_CP022098.1"/>
</dbReference>
<dbReference type="KEGG" id="cfus:CYFUS_003214"/>
<evidence type="ECO:0000313" key="3">
    <source>
        <dbReference type="Proteomes" id="UP000217257"/>
    </source>
</evidence>
<name>A0A250J1C5_9BACT</name>
<reference evidence="2 3" key="1">
    <citation type="submission" date="2017-06" db="EMBL/GenBank/DDBJ databases">
        <title>Sequencing and comparative analysis of myxobacterial genomes.</title>
        <authorList>
            <person name="Rupp O."/>
            <person name="Goesmann A."/>
            <person name="Sogaard-Andersen L."/>
        </authorList>
    </citation>
    <scope>NUCLEOTIDE SEQUENCE [LARGE SCALE GENOMIC DNA]</scope>
    <source>
        <strain evidence="2 3">DSM 52655</strain>
    </source>
</reference>
<accession>A0A250J1C5</accession>
<dbReference type="InterPro" id="IPR012433">
    <property type="entry name" value="Imm11"/>
</dbReference>
<organism evidence="2 3">
    <name type="scientific">Cystobacter fuscus</name>
    <dbReference type="NCBI Taxonomy" id="43"/>
    <lineage>
        <taxon>Bacteria</taxon>
        <taxon>Pseudomonadati</taxon>
        <taxon>Myxococcota</taxon>
        <taxon>Myxococcia</taxon>
        <taxon>Myxococcales</taxon>
        <taxon>Cystobacterineae</taxon>
        <taxon>Archangiaceae</taxon>
        <taxon>Cystobacter</taxon>
    </lineage>
</organism>
<dbReference type="EMBL" id="CP022098">
    <property type="protein sequence ID" value="ATB37789.1"/>
    <property type="molecule type" value="Genomic_DNA"/>
</dbReference>
<dbReference type="Proteomes" id="UP000217257">
    <property type="component" value="Chromosome"/>
</dbReference>
<sequence length="197" mass="22134">MAGNDYWVLKTDYTSAVIKKLPLDGPEAHILDRGEPAAALFPLGATVRFSEDYPTMRKVCDFMSTIFGTHIVSAKVKRILEAQGADNCEFIPLTILDHKGKVASKEHFLLQVLGHVEAVDMERSQVVMNSILKDQIDNFELLVLNRDAIPPNAVIFRLSRKRDEFLVNQSTYEALTKEGITGLKCFRADGWDGMDIY</sequence>
<proteinExistence type="predicted"/>
<evidence type="ECO:0000313" key="2">
    <source>
        <dbReference type="EMBL" id="ATB37789.1"/>
    </source>
</evidence>
<dbReference type="AlphaFoldDB" id="A0A250J1C5"/>
<dbReference type="Pfam" id="PF07791">
    <property type="entry name" value="Imm11"/>
    <property type="match status" value="1"/>
</dbReference>